<dbReference type="EMBL" id="AP025516">
    <property type="protein sequence ID" value="BDD87560.1"/>
    <property type="molecule type" value="Genomic_DNA"/>
</dbReference>
<evidence type="ECO:0000313" key="4">
    <source>
        <dbReference type="Proteomes" id="UP000830055"/>
    </source>
</evidence>
<protein>
    <submittedName>
        <fullName evidence="3">Metallophosphoesterase</fullName>
    </submittedName>
</protein>
<dbReference type="InterPro" id="IPR011152">
    <property type="entry name" value="Pesterase_MJ0912"/>
</dbReference>
<accession>A0ABM7W9G1</accession>
<sequence>MKILLVSDIHGNFPALKAVAESFDCRFDVIVNGGDTTVYAPFPNETIDWLRRYRVPSILGNTDRLVVGLLHGRTFKKPAKPDKRIMYGWTAAELSPKNRDWLCRLPESLTIACPPDTHGRPRSLGVFHGSPADPDEFLFASTPLCRFRELAGTVSHALVTIGHSHSPFHTVVDEVHFVNPGSTGRMFDGNPAAGCAVIDVLPEGIDVHLHRITYPVAEVITELERLRLPAIYQEMYRLARKLN</sequence>
<evidence type="ECO:0000259" key="2">
    <source>
        <dbReference type="Pfam" id="PF12850"/>
    </source>
</evidence>
<dbReference type="SUPFAM" id="SSF56300">
    <property type="entry name" value="Metallo-dependent phosphatases"/>
    <property type="match status" value="1"/>
</dbReference>
<dbReference type="PANTHER" id="PTHR42850:SF2">
    <property type="entry name" value="BLL5683 PROTEIN"/>
    <property type="match status" value="1"/>
</dbReference>
<comment type="similarity">
    <text evidence="1">Belongs to the metallophosphoesterase superfamily. YfcE family.</text>
</comment>
<evidence type="ECO:0000256" key="1">
    <source>
        <dbReference type="ARBA" id="ARBA00008950"/>
    </source>
</evidence>
<dbReference type="InterPro" id="IPR024654">
    <property type="entry name" value="Calcineurin-like_PHP_lpxH"/>
</dbReference>
<feature type="domain" description="Calcineurin-like phosphoesterase" evidence="2">
    <location>
        <begin position="1"/>
        <end position="200"/>
    </location>
</feature>
<dbReference type="Pfam" id="PF12850">
    <property type="entry name" value="Metallophos_2"/>
    <property type="match status" value="1"/>
</dbReference>
<evidence type="ECO:0000313" key="3">
    <source>
        <dbReference type="EMBL" id="BDD87560.1"/>
    </source>
</evidence>
<reference evidence="3 4" key="1">
    <citation type="submission" date="2022-01" db="EMBL/GenBank/DDBJ databases">
        <title>Desulfofustis limnae sp. nov., a novel mesophilic sulfate-reducing bacterium isolated from marsh soil.</title>
        <authorList>
            <person name="Watanabe M."/>
            <person name="Takahashi A."/>
            <person name="Kojima H."/>
            <person name="Fukui M."/>
        </authorList>
    </citation>
    <scope>NUCLEOTIDE SEQUENCE [LARGE SCALE GENOMIC DNA]</scope>
    <source>
        <strain evidence="3 4">PPLL</strain>
    </source>
</reference>
<dbReference type="InterPro" id="IPR029052">
    <property type="entry name" value="Metallo-depent_PP-like"/>
</dbReference>
<dbReference type="PIRSF" id="PIRSF000883">
    <property type="entry name" value="Pesterase_MJ0912"/>
    <property type="match status" value="1"/>
</dbReference>
<dbReference type="Gene3D" id="3.60.21.10">
    <property type="match status" value="1"/>
</dbReference>
<name>A0ABM7W9G1_9BACT</name>
<proteinExistence type="inferred from homology"/>
<organism evidence="3 4">
    <name type="scientific">Desulfofustis limnaeus</name>
    <dbReference type="NCBI Taxonomy" id="2740163"/>
    <lineage>
        <taxon>Bacteria</taxon>
        <taxon>Pseudomonadati</taxon>
        <taxon>Thermodesulfobacteriota</taxon>
        <taxon>Desulfobulbia</taxon>
        <taxon>Desulfobulbales</taxon>
        <taxon>Desulfocapsaceae</taxon>
        <taxon>Desulfofustis</taxon>
    </lineage>
</organism>
<dbReference type="RefSeq" id="WP_284154580.1">
    <property type="nucleotide sequence ID" value="NZ_AP025516.1"/>
</dbReference>
<gene>
    <name evidence="3" type="ORF">DPPLL_19250</name>
</gene>
<keyword evidence="4" id="KW-1185">Reference proteome</keyword>
<dbReference type="PANTHER" id="PTHR42850">
    <property type="entry name" value="METALLOPHOSPHOESTERASE"/>
    <property type="match status" value="1"/>
</dbReference>
<dbReference type="InterPro" id="IPR050126">
    <property type="entry name" value="Ap4A_hydrolase"/>
</dbReference>
<dbReference type="Proteomes" id="UP000830055">
    <property type="component" value="Chromosome"/>
</dbReference>